<proteinExistence type="predicted"/>
<organism evidence="2 3">
    <name type="scientific">Zygosaccharomyces bailii (strain CLIB 213 / ATCC 58445 / CBS 680 / BCRC 21525 / NBRC 1098 / NCYC 1416 / NRRL Y-2227)</name>
    <dbReference type="NCBI Taxonomy" id="1333698"/>
    <lineage>
        <taxon>Eukaryota</taxon>
        <taxon>Fungi</taxon>
        <taxon>Dikarya</taxon>
        <taxon>Ascomycota</taxon>
        <taxon>Saccharomycotina</taxon>
        <taxon>Saccharomycetes</taxon>
        <taxon>Saccharomycetales</taxon>
        <taxon>Saccharomycetaceae</taxon>
        <taxon>Zygosaccharomyces</taxon>
    </lineage>
</organism>
<keyword evidence="1" id="KW-0812">Transmembrane</keyword>
<feature type="transmembrane region" description="Helical" evidence="1">
    <location>
        <begin position="52"/>
        <end position="74"/>
    </location>
</feature>
<protein>
    <submittedName>
        <fullName evidence="2">BN860_05864g1_1</fullName>
    </submittedName>
</protein>
<accession>A0A8J2WWJ0</accession>
<dbReference type="EMBL" id="HG316455">
    <property type="protein sequence ID" value="CDF88259.1"/>
    <property type="molecule type" value="Genomic_DNA"/>
</dbReference>
<dbReference type="AlphaFoldDB" id="A0A8J2WWJ0"/>
<keyword evidence="3" id="KW-1185">Reference proteome</keyword>
<dbReference type="OrthoDB" id="4065448at2759"/>
<sequence length="76" mass="9143">MCRSTMKYVETDAQRCQRLQTKTNSLTQLIRRTFWTYYIHLPFYVITQGDAFWLHMFCLTIMSLGVFGIVKYCFLL</sequence>
<dbReference type="Proteomes" id="UP000019375">
    <property type="component" value="Unassembled WGS sequence"/>
</dbReference>
<keyword evidence="1" id="KW-1133">Transmembrane helix</keyword>
<reference evidence="3" key="1">
    <citation type="journal article" date="2013" name="Genome Announc.">
        <title>Genome sequence of the food spoilage yeast Zygosaccharomyces bailii CLIB 213(T).</title>
        <authorList>
            <person name="Galeote V."/>
            <person name="Bigey F."/>
            <person name="Devillers H."/>
            <person name="Neuveglise C."/>
            <person name="Dequin S."/>
        </authorList>
    </citation>
    <scope>NUCLEOTIDE SEQUENCE [LARGE SCALE GENOMIC DNA]</scope>
    <source>
        <strain evidence="3">CLIB 213 / ATCC 58445 / CBS 680 / CCRC 21525 / NBRC 1098 / NCYC 1416 / NRRL Y-2227</strain>
    </source>
</reference>
<name>A0A8J2WWJ0_ZYGB2</name>
<evidence type="ECO:0000313" key="2">
    <source>
        <dbReference type="EMBL" id="CDF88259.1"/>
    </source>
</evidence>
<evidence type="ECO:0000313" key="3">
    <source>
        <dbReference type="Proteomes" id="UP000019375"/>
    </source>
</evidence>
<evidence type="ECO:0000256" key="1">
    <source>
        <dbReference type="SAM" id="Phobius"/>
    </source>
</evidence>
<gene>
    <name evidence="2" type="ORF">BN860_05864g</name>
</gene>
<keyword evidence="1" id="KW-0472">Membrane</keyword>